<name>A0A565BK00_9BRAS</name>
<dbReference type="AlphaFoldDB" id="A0A565BK00"/>
<evidence type="ECO:0000313" key="2">
    <source>
        <dbReference type="Proteomes" id="UP000489600"/>
    </source>
</evidence>
<proteinExistence type="predicted"/>
<reference evidence="1" key="1">
    <citation type="submission" date="2019-07" db="EMBL/GenBank/DDBJ databases">
        <authorList>
            <person name="Dittberner H."/>
        </authorList>
    </citation>
    <scope>NUCLEOTIDE SEQUENCE [LARGE SCALE GENOMIC DNA]</scope>
</reference>
<dbReference type="OrthoDB" id="1101998at2759"/>
<dbReference type="Proteomes" id="UP000489600">
    <property type="component" value="Unassembled WGS sequence"/>
</dbReference>
<protein>
    <submittedName>
        <fullName evidence="1">Uncharacterized protein</fullName>
    </submittedName>
</protein>
<keyword evidence="2" id="KW-1185">Reference proteome</keyword>
<comment type="caution">
    <text evidence="1">The sequence shown here is derived from an EMBL/GenBank/DDBJ whole genome shotgun (WGS) entry which is preliminary data.</text>
</comment>
<evidence type="ECO:0000313" key="1">
    <source>
        <dbReference type="EMBL" id="VVB01518.1"/>
    </source>
</evidence>
<dbReference type="EMBL" id="CABITT030000004">
    <property type="protein sequence ID" value="VVB01518.1"/>
    <property type="molecule type" value="Genomic_DNA"/>
</dbReference>
<gene>
    <name evidence="1" type="ORF">ANE_LOCUS11962</name>
</gene>
<sequence length="66" mass="7638">MSLEADIPIDIQEGEEFSAMIQSEHSLIGRLLNPECQNMARMLLTMPTIWKVYERARGIALSRERF</sequence>
<accession>A0A565BK00</accession>
<organism evidence="1 2">
    <name type="scientific">Arabis nemorensis</name>
    <dbReference type="NCBI Taxonomy" id="586526"/>
    <lineage>
        <taxon>Eukaryota</taxon>
        <taxon>Viridiplantae</taxon>
        <taxon>Streptophyta</taxon>
        <taxon>Embryophyta</taxon>
        <taxon>Tracheophyta</taxon>
        <taxon>Spermatophyta</taxon>
        <taxon>Magnoliopsida</taxon>
        <taxon>eudicotyledons</taxon>
        <taxon>Gunneridae</taxon>
        <taxon>Pentapetalae</taxon>
        <taxon>rosids</taxon>
        <taxon>malvids</taxon>
        <taxon>Brassicales</taxon>
        <taxon>Brassicaceae</taxon>
        <taxon>Arabideae</taxon>
        <taxon>Arabis</taxon>
    </lineage>
</organism>